<comment type="caution">
    <text evidence="1">The sequence shown here is derived from an EMBL/GenBank/DDBJ whole genome shotgun (WGS) entry which is preliminary data.</text>
</comment>
<sequence>MKKIIILFLITILNSFFGFCQTGEIHGKLILEDLENYQVVLKNTMIILKSKTRNDTIKVDKNLEFKFKNLSTDTLNVFILPRNYPTNTYYRVNLKEGEIQKLELKYSSVCPYSKTQNTICPICKKDDKVISITYGFVASVKFRDKDGEITDKNGKPILEERKVKYGGCVVTDCHPNWFCTRDEMEF</sequence>
<name>A0ABV5GII6_9FLAO</name>
<protein>
    <submittedName>
        <fullName evidence="1">Uncharacterized protein</fullName>
    </submittedName>
</protein>
<dbReference type="EMBL" id="JBHMEY010000003">
    <property type="protein sequence ID" value="MFB9095174.1"/>
    <property type="molecule type" value="Genomic_DNA"/>
</dbReference>
<dbReference type="RefSeq" id="WP_236456689.1">
    <property type="nucleotide sequence ID" value="NZ_CBCSGE010000025.1"/>
</dbReference>
<dbReference type="Proteomes" id="UP001589607">
    <property type="component" value="Unassembled WGS sequence"/>
</dbReference>
<reference evidence="1 2" key="1">
    <citation type="submission" date="2024-09" db="EMBL/GenBank/DDBJ databases">
        <authorList>
            <person name="Sun Q."/>
            <person name="Mori K."/>
        </authorList>
    </citation>
    <scope>NUCLEOTIDE SEQUENCE [LARGE SCALE GENOMIC DNA]</scope>
    <source>
        <strain evidence="1 2">CECT 7955</strain>
    </source>
</reference>
<gene>
    <name evidence="1" type="ORF">ACFFVF_01485</name>
</gene>
<evidence type="ECO:0000313" key="2">
    <source>
        <dbReference type="Proteomes" id="UP001589607"/>
    </source>
</evidence>
<proteinExistence type="predicted"/>
<keyword evidence="2" id="KW-1185">Reference proteome</keyword>
<accession>A0ABV5GII6</accession>
<evidence type="ECO:0000313" key="1">
    <source>
        <dbReference type="EMBL" id="MFB9095174.1"/>
    </source>
</evidence>
<organism evidence="1 2">
    <name type="scientific">Flavobacterium jumunjinense</name>
    <dbReference type="NCBI Taxonomy" id="998845"/>
    <lineage>
        <taxon>Bacteria</taxon>
        <taxon>Pseudomonadati</taxon>
        <taxon>Bacteroidota</taxon>
        <taxon>Flavobacteriia</taxon>
        <taxon>Flavobacteriales</taxon>
        <taxon>Flavobacteriaceae</taxon>
        <taxon>Flavobacterium</taxon>
    </lineage>
</organism>